<dbReference type="SUPFAM" id="SSF52540">
    <property type="entry name" value="P-loop containing nucleoside triphosphate hydrolases"/>
    <property type="match status" value="1"/>
</dbReference>
<keyword evidence="1" id="KW-0547">Nucleotide-binding</keyword>
<dbReference type="PROSITE" id="PS51388">
    <property type="entry name" value="GED"/>
    <property type="match status" value="1"/>
</dbReference>
<dbReference type="InParanoid" id="A0A2J6SZ83"/>
<dbReference type="GO" id="GO:0048312">
    <property type="term" value="P:intracellular distribution of mitochondria"/>
    <property type="evidence" value="ECO:0007669"/>
    <property type="project" value="TreeGrafter"/>
</dbReference>
<dbReference type="GO" id="GO:0005739">
    <property type="term" value="C:mitochondrion"/>
    <property type="evidence" value="ECO:0007669"/>
    <property type="project" value="TreeGrafter"/>
</dbReference>
<dbReference type="InterPro" id="IPR022812">
    <property type="entry name" value="Dynamin"/>
</dbReference>
<evidence type="ECO:0000259" key="4">
    <source>
        <dbReference type="PROSITE" id="PS51388"/>
    </source>
</evidence>
<feature type="domain" description="Dynamin-type G" evidence="5">
    <location>
        <begin position="33"/>
        <end position="323"/>
    </location>
</feature>
<evidence type="ECO:0000256" key="2">
    <source>
        <dbReference type="ARBA" id="ARBA00023134"/>
    </source>
</evidence>
<dbReference type="GO" id="GO:0006897">
    <property type="term" value="P:endocytosis"/>
    <property type="evidence" value="ECO:0007669"/>
    <property type="project" value="TreeGrafter"/>
</dbReference>
<dbReference type="FunFam" id="3.40.50.300:FF:001425">
    <property type="entry name" value="Dynamin GTPase, putative"/>
    <property type="match status" value="1"/>
</dbReference>
<dbReference type="Pfam" id="PF01031">
    <property type="entry name" value="Dynamin_M"/>
    <property type="match status" value="1"/>
</dbReference>
<keyword evidence="7" id="KW-1185">Reference proteome</keyword>
<dbReference type="Proteomes" id="UP000235371">
    <property type="component" value="Unassembled WGS sequence"/>
</dbReference>
<dbReference type="EMBL" id="KZ613852">
    <property type="protein sequence ID" value="PMD56076.1"/>
    <property type="molecule type" value="Genomic_DNA"/>
</dbReference>
<feature type="non-terminal residue" evidence="6">
    <location>
        <position position="735"/>
    </location>
</feature>
<dbReference type="GO" id="GO:0000266">
    <property type="term" value="P:mitochondrial fission"/>
    <property type="evidence" value="ECO:0007669"/>
    <property type="project" value="TreeGrafter"/>
</dbReference>
<dbReference type="InterPro" id="IPR000375">
    <property type="entry name" value="Dynamin_stalk"/>
</dbReference>
<dbReference type="GO" id="GO:0003924">
    <property type="term" value="F:GTPase activity"/>
    <property type="evidence" value="ECO:0007669"/>
    <property type="project" value="InterPro"/>
</dbReference>
<dbReference type="InterPro" id="IPR020850">
    <property type="entry name" value="GED_dom"/>
</dbReference>
<dbReference type="PRINTS" id="PR00195">
    <property type="entry name" value="DYNAMIN"/>
</dbReference>
<dbReference type="InterPro" id="IPR030381">
    <property type="entry name" value="G_DYNAMIN_dom"/>
</dbReference>
<keyword evidence="2" id="KW-0342">GTP-binding</keyword>
<evidence type="ECO:0000313" key="6">
    <source>
        <dbReference type="EMBL" id="PMD56076.1"/>
    </source>
</evidence>
<dbReference type="GO" id="GO:0016559">
    <property type="term" value="P:peroxisome fission"/>
    <property type="evidence" value="ECO:0007669"/>
    <property type="project" value="TreeGrafter"/>
</dbReference>
<evidence type="ECO:0000256" key="1">
    <source>
        <dbReference type="ARBA" id="ARBA00022741"/>
    </source>
</evidence>
<dbReference type="GO" id="GO:0005525">
    <property type="term" value="F:GTP binding"/>
    <property type="evidence" value="ECO:0007669"/>
    <property type="project" value="InterPro"/>
</dbReference>
<dbReference type="GO" id="GO:0016020">
    <property type="term" value="C:membrane"/>
    <property type="evidence" value="ECO:0007669"/>
    <property type="project" value="TreeGrafter"/>
</dbReference>
<dbReference type="InterPro" id="IPR001401">
    <property type="entry name" value="Dynamin_GTPase"/>
</dbReference>
<feature type="domain" description="GED" evidence="4">
    <location>
        <begin position="648"/>
        <end position="735"/>
    </location>
</feature>
<feature type="coiled-coil region" evidence="3">
    <location>
        <begin position="315"/>
        <end position="346"/>
    </location>
</feature>
<gene>
    <name evidence="6" type="ORF">K444DRAFT_567504</name>
</gene>
<dbReference type="STRING" id="1095630.A0A2J6SZ83"/>
<evidence type="ECO:0000313" key="7">
    <source>
        <dbReference type="Proteomes" id="UP000235371"/>
    </source>
</evidence>
<dbReference type="InterPro" id="IPR027417">
    <property type="entry name" value="P-loop_NTPase"/>
</dbReference>
<proteinExistence type="predicted"/>
<accession>A0A2J6SZ83</accession>
<dbReference type="RefSeq" id="XP_024732980.1">
    <property type="nucleotide sequence ID" value="XM_024877170.1"/>
</dbReference>
<keyword evidence="3" id="KW-0175">Coiled coil</keyword>
<dbReference type="Gene3D" id="3.40.50.300">
    <property type="entry name" value="P-loop containing nucleotide triphosphate hydrolases"/>
    <property type="match status" value="1"/>
</dbReference>
<dbReference type="SMART" id="SM00053">
    <property type="entry name" value="DYNc"/>
    <property type="match status" value="1"/>
</dbReference>
<dbReference type="GeneID" id="36585247"/>
<dbReference type="GO" id="GO:0005874">
    <property type="term" value="C:microtubule"/>
    <property type="evidence" value="ECO:0007669"/>
    <property type="project" value="TreeGrafter"/>
</dbReference>
<evidence type="ECO:0000256" key="3">
    <source>
        <dbReference type="SAM" id="Coils"/>
    </source>
</evidence>
<dbReference type="Pfam" id="PF00350">
    <property type="entry name" value="Dynamin_N"/>
    <property type="match status" value="1"/>
</dbReference>
<sequence>MTITSSIEGLQTEEQSHVLNIIAQLRKCGLDSVLQLPQIVVCGDQSAGKSSVLEALTEIPFPRSDNLCTRYATEIILRRAVTDSLTIRVIPDSDRSAAEKESINSFKAVITNFGDLPDIMAKAMLVMGIESDLSSGSISRAFAKDVLSIEIEGPTRPQLTLVDLPGLIQTDTRGVTKADVQLVAEITDGYISQSRTICLAVIAATNDYANQGILTRVRNVDPHGERTLGIITKPDRLIPGSGMEQAYFDLARNEDVHFTLGWHVLKNRAFEESSNSFMERNASEAAFFRKSLFKALPKQDVGIDSLRDRLSKLLFHHVQQELPKLQEDLQEALTEAKTQLKNLGTSRSTPQECKEYLTQLSLDFYEICKAAASGHYEGDYFTSDVDEVFSVKSLATRRRLRAVIQFMNNEFSENFRKTGHKYHIDMPAVFQGAVLNDATVNREVSLKKKGFADEEDDNTPPRKIAPPINKTASEALEWVNQVLIRTRGKELAGNFNPLLIGELFWEQSSKWPSMAMEYVDKVADVCTQFLKDLLFKKCPKDIHPRLWSSVLQGSVRTRYEAAIHEVELLQEDLESYPINYDHYYIDNITRTKIRRYETSLSTSIDGAMIHKPVPGCNSQSHLSASIDIAAVINKLFRSTDPNLDKHSCEDALDCLYSIYKVAQKTFVANITTQVIERHIVRKIERIFSPVVVNGLTDSEAEAIAMEPAAARRQRKFLEERIAKLGDGHGILKEVM</sequence>
<dbReference type="PANTHER" id="PTHR11566:SF66">
    <property type="entry name" value="INTERFERON-INDUCED GTP-BINDING PROTEIN MX"/>
    <property type="match status" value="1"/>
</dbReference>
<organism evidence="6 7">
    <name type="scientific">Hyaloscypha bicolor E</name>
    <dbReference type="NCBI Taxonomy" id="1095630"/>
    <lineage>
        <taxon>Eukaryota</taxon>
        <taxon>Fungi</taxon>
        <taxon>Dikarya</taxon>
        <taxon>Ascomycota</taxon>
        <taxon>Pezizomycotina</taxon>
        <taxon>Leotiomycetes</taxon>
        <taxon>Helotiales</taxon>
        <taxon>Hyaloscyphaceae</taxon>
        <taxon>Hyaloscypha</taxon>
        <taxon>Hyaloscypha bicolor</taxon>
    </lineage>
</organism>
<dbReference type="PANTHER" id="PTHR11566">
    <property type="entry name" value="DYNAMIN"/>
    <property type="match status" value="1"/>
</dbReference>
<name>A0A2J6SZ83_9HELO</name>
<reference evidence="6 7" key="1">
    <citation type="submission" date="2016-04" db="EMBL/GenBank/DDBJ databases">
        <title>A degradative enzymes factory behind the ericoid mycorrhizal symbiosis.</title>
        <authorList>
            <consortium name="DOE Joint Genome Institute"/>
            <person name="Martino E."/>
            <person name="Morin E."/>
            <person name="Grelet G."/>
            <person name="Kuo A."/>
            <person name="Kohler A."/>
            <person name="Daghino S."/>
            <person name="Barry K."/>
            <person name="Choi C."/>
            <person name="Cichocki N."/>
            <person name="Clum A."/>
            <person name="Copeland A."/>
            <person name="Hainaut M."/>
            <person name="Haridas S."/>
            <person name="Labutti K."/>
            <person name="Lindquist E."/>
            <person name="Lipzen A."/>
            <person name="Khouja H.-R."/>
            <person name="Murat C."/>
            <person name="Ohm R."/>
            <person name="Olson A."/>
            <person name="Spatafora J."/>
            <person name="Veneault-Fourrey C."/>
            <person name="Henrissat B."/>
            <person name="Grigoriev I."/>
            <person name="Martin F."/>
            <person name="Perotto S."/>
        </authorList>
    </citation>
    <scope>NUCLEOTIDE SEQUENCE [LARGE SCALE GENOMIC DNA]</scope>
    <source>
        <strain evidence="6 7">E</strain>
    </source>
</reference>
<dbReference type="CDD" id="cd08771">
    <property type="entry name" value="DLP_1"/>
    <property type="match status" value="1"/>
</dbReference>
<dbReference type="PROSITE" id="PS51718">
    <property type="entry name" value="G_DYNAMIN_2"/>
    <property type="match status" value="1"/>
</dbReference>
<dbReference type="GO" id="GO:0008017">
    <property type="term" value="F:microtubule binding"/>
    <property type="evidence" value="ECO:0007669"/>
    <property type="project" value="TreeGrafter"/>
</dbReference>
<dbReference type="AlphaFoldDB" id="A0A2J6SZ83"/>
<protein>
    <submittedName>
        <fullName evidence="6">Interferon-induced GTP-binding protein Mx</fullName>
    </submittedName>
</protein>
<dbReference type="OrthoDB" id="415706at2759"/>
<dbReference type="InterPro" id="IPR045063">
    <property type="entry name" value="Dynamin_N"/>
</dbReference>
<evidence type="ECO:0000259" key="5">
    <source>
        <dbReference type="PROSITE" id="PS51718"/>
    </source>
</evidence>